<accession>A0A2T5GRW5</accession>
<proteinExistence type="predicted"/>
<comment type="caution">
    <text evidence="3">The sequence shown here is derived from an EMBL/GenBank/DDBJ whole genome shotgun (WGS) entry which is preliminary data.</text>
</comment>
<dbReference type="InterPro" id="IPR035421">
    <property type="entry name" value="Terminase_6C"/>
</dbReference>
<keyword evidence="1" id="KW-1188">Viral release from host cell</keyword>
<dbReference type="AlphaFoldDB" id="A0A2T5GRW5"/>
<gene>
    <name evidence="3" type="ORF">C8J26_0340</name>
</gene>
<dbReference type="Proteomes" id="UP000244189">
    <property type="component" value="Unassembled WGS sequence"/>
</dbReference>
<keyword evidence="4" id="KW-1185">Reference proteome</keyword>
<dbReference type="Gene3D" id="3.30.420.240">
    <property type="match status" value="1"/>
</dbReference>
<name>A0A2T5GRW5_9SPHN</name>
<evidence type="ECO:0000259" key="2">
    <source>
        <dbReference type="Pfam" id="PF17289"/>
    </source>
</evidence>
<dbReference type="InterPro" id="IPR027417">
    <property type="entry name" value="P-loop_NTPase"/>
</dbReference>
<dbReference type="Pfam" id="PF17289">
    <property type="entry name" value="Terminase_6C"/>
    <property type="match status" value="1"/>
</dbReference>
<protein>
    <submittedName>
        <fullName evidence="3">Phage terminase large subunit-like protein</fullName>
    </submittedName>
</protein>
<organism evidence="3 4">
    <name type="scientific">Sphingomonas aurantiaca</name>
    <dbReference type="NCBI Taxonomy" id="185949"/>
    <lineage>
        <taxon>Bacteria</taxon>
        <taxon>Pseudomonadati</taxon>
        <taxon>Pseudomonadota</taxon>
        <taxon>Alphaproteobacteria</taxon>
        <taxon>Sphingomonadales</taxon>
        <taxon>Sphingomonadaceae</taxon>
        <taxon>Sphingomonas</taxon>
    </lineage>
</organism>
<evidence type="ECO:0000256" key="1">
    <source>
        <dbReference type="ARBA" id="ARBA00022612"/>
    </source>
</evidence>
<dbReference type="Gene3D" id="3.40.50.300">
    <property type="entry name" value="P-loop containing nucleotide triphosphate hydrolases"/>
    <property type="match status" value="1"/>
</dbReference>
<dbReference type="Pfam" id="PF03237">
    <property type="entry name" value="Terminase_6N"/>
    <property type="match status" value="1"/>
</dbReference>
<reference evidence="3 4" key="1">
    <citation type="submission" date="2018-04" db="EMBL/GenBank/DDBJ databases">
        <title>Genomic Encyclopedia of Type Strains, Phase III (KMG-III): the genomes of soil and plant-associated and newly described type strains.</title>
        <authorList>
            <person name="Whitman W."/>
        </authorList>
    </citation>
    <scope>NUCLEOTIDE SEQUENCE [LARGE SCALE GENOMIC DNA]</scope>
    <source>
        <strain evidence="3 4">MA101b</strain>
    </source>
</reference>
<dbReference type="EMBL" id="QAOG01000001">
    <property type="protein sequence ID" value="PTQ62066.1"/>
    <property type="molecule type" value="Genomic_DNA"/>
</dbReference>
<evidence type="ECO:0000313" key="4">
    <source>
        <dbReference type="Proteomes" id="UP000244189"/>
    </source>
</evidence>
<dbReference type="RefSeq" id="WP_107956467.1">
    <property type="nucleotide sequence ID" value="NZ_QAOG01000001.1"/>
</dbReference>
<evidence type="ECO:0000313" key="3">
    <source>
        <dbReference type="EMBL" id="PTQ62066.1"/>
    </source>
</evidence>
<feature type="domain" description="Terminase large subunit gp17-like C-terminal" evidence="2">
    <location>
        <begin position="279"/>
        <end position="429"/>
    </location>
</feature>
<sequence length="445" mass="46868">MSGAGSRDPVAELALLPRSRADWVLGALTTAQRRELQERWAVWAHPGQHIGAGSDVADWRIWVILAGRGFGKTRAGAEWVSQIARDNPGARIALVGATSEDVRRVMIEGESGLLAVARDDEDPVWRSGAGELRFANGALASAYSAEAPESLRGPEHHVAWCDEVAKWRNGDATWDNLMMGLRLGTLPRIVVTTTPRPVALLRRILALPGVVRSQGRTRDNVHLPASFVEAVTASYAGTRLGRQELDGELIEDVAGALWTRDLLESRRVACAPAVARVVVGVDPPAGSVTGGPGDACGIVAVALGNDGFGYVLEDASVAGASPEGWARAVAECAARHGADRVIAEANQGGKMVASVLAGADRAMPVRLVHASLGKSARAEPVAALYECGRAWHVGAFPALEDELCGLIAGGGYEGPGRSPDRADALVWAMTEVMLGPRARVSVRVL</sequence>